<dbReference type="SUPFAM" id="SSF52540">
    <property type="entry name" value="P-loop containing nucleoside triphosphate hydrolases"/>
    <property type="match status" value="1"/>
</dbReference>
<dbReference type="CDD" id="cd04459">
    <property type="entry name" value="Rho_CSD"/>
    <property type="match status" value="1"/>
</dbReference>
<feature type="binding site" evidence="9">
    <location>
        <position position="374"/>
    </location>
    <ligand>
        <name>ATP</name>
        <dbReference type="ChEBI" id="CHEBI:30616"/>
    </ligand>
</feature>
<evidence type="ECO:0000256" key="8">
    <source>
        <dbReference type="ARBA" id="ARBA00023163"/>
    </source>
</evidence>
<dbReference type="RefSeq" id="WP_386709578.1">
    <property type="nucleotide sequence ID" value="NZ_JBHRYF010000008.1"/>
</dbReference>
<evidence type="ECO:0000256" key="9">
    <source>
        <dbReference type="HAMAP-Rule" id="MF_01884"/>
    </source>
</evidence>
<evidence type="ECO:0000256" key="4">
    <source>
        <dbReference type="ARBA" id="ARBA00022806"/>
    </source>
</evidence>
<dbReference type="Gene3D" id="2.40.50.140">
    <property type="entry name" value="Nucleic acid-binding proteins"/>
    <property type="match status" value="1"/>
</dbReference>
<dbReference type="InterPro" id="IPR011113">
    <property type="entry name" value="Rho_RNA-bd"/>
</dbReference>
<dbReference type="EMBL" id="JBHRYF010000008">
    <property type="protein sequence ID" value="MFC3660328.1"/>
    <property type="molecule type" value="Genomic_DNA"/>
</dbReference>
<dbReference type="EC" id="3.6.4.-" evidence="9 10"/>
<evidence type="ECO:0000256" key="2">
    <source>
        <dbReference type="ARBA" id="ARBA00022741"/>
    </source>
</evidence>
<feature type="compositionally biased region" description="Low complexity" evidence="12">
    <location>
        <begin position="48"/>
        <end position="58"/>
    </location>
</feature>
<accession>A0ABV7UUU4</accession>
<dbReference type="Pfam" id="PF07497">
    <property type="entry name" value="Rho_RNA_bind"/>
    <property type="match status" value="1"/>
</dbReference>
<evidence type="ECO:0000256" key="10">
    <source>
        <dbReference type="NCBIfam" id="TIGR00767"/>
    </source>
</evidence>
<evidence type="ECO:0000313" key="14">
    <source>
        <dbReference type="EMBL" id="MFC3660328.1"/>
    </source>
</evidence>
<dbReference type="SMART" id="SM00357">
    <property type="entry name" value="CSP"/>
    <property type="match status" value="1"/>
</dbReference>
<dbReference type="PROSITE" id="PS51856">
    <property type="entry name" value="RHO_RNA_BD"/>
    <property type="match status" value="1"/>
</dbReference>
<dbReference type="PANTHER" id="PTHR46425:SF1">
    <property type="entry name" value="TRANSCRIPTION TERMINATION FACTOR RHO"/>
    <property type="match status" value="1"/>
</dbReference>
<dbReference type="InterPro" id="IPR041703">
    <property type="entry name" value="Rho_factor_ATP-bd"/>
</dbReference>
<dbReference type="InterPro" id="IPR004665">
    <property type="entry name" value="Term_rho"/>
</dbReference>
<evidence type="ECO:0000256" key="6">
    <source>
        <dbReference type="ARBA" id="ARBA00022884"/>
    </source>
</evidence>
<keyword evidence="3 9" id="KW-0378">Hydrolase</keyword>
<dbReference type="InterPro" id="IPR027417">
    <property type="entry name" value="P-loop_NTPase"/>
</dbReference>
<evidence type="ECO:0000313" key="15">
    <source>
        <dbReference type="Proteomes" id="UP001595724"/>
    </source>
</evidence>
<evidence type="ECO:0000256" key="1">
    <source>
        <dbReference type="ARBA" id="ARBA00022472"/>
    </source>
</evidence>
<dbReference type="HAMAP" id="MF_01884">
    <property type="entry name" value="Rho"/>
    <property type="match status" value="1"/>
</dbReference>
<dbReference type="InterPro" id="IPR036269">
    <property type="entry name" value="Rho_N_sf"/>
</dbReference>
<dbReference type="InterPro" id="IPR011129">
    <property type="entry name" value="CSD"/>
</dbReference>
<keyword evidence="8 9" id="KW-0804">Transcription</keyword>
<evidence type="ECO:0000256" key="3">
    <source>
        <dbReference type="ARBA" id="ARBA00022801"/>
    </source>
</evidence>
<keyword evidence="5 9" id="KW-0067">ATP-binding</keyword>
<dbReference type="InterPro" id="IPR003593">
    <property type="entry name" value="AAA+_ATPase"/>
</dbReference>
<comment type="function">
    <text evidence="9">Facilitates transcription termination by a mechanism that involves Rho binding to the nascent RNA, activation of Rho's RNA-dependent ATPase activity, and release of the mRNA from the DNA template.</text>
</comment>
<keyword evidence="15" id="KW-1185">Reference proteome</keyword>
<feature type="compositionally biased region" description="Pro residues" evidence="12">
    <location>
        <begin position="59"/>
        <end position="78"/>
    </location>
</feature>
<proteinExistence type="inferred from homology"/>
<dbReference type="InterPro" id="IPR000194">
    <property type="entry name" value="ATPase_F1/V1/A1_a/bsu_nucl-bd"/>
</dbReference>
<feature type="region of interest" description="Disordered" evidence="12">
    <location>
        <begin position="1"/>
        <end position="164"/>
    </location>
</feature>
<feature type="compositionally biased region" description="Pro residues" evidence="12">
    <location>
        <begin position="36"/>
        <end position="47"/>
    </location>
</feature>
<feature type="binding site" evidence="9">
    <location>
        <begin position="331"/>
        <end position="336"/>
    </location>
    <ligand>
        <name>ATP</name>
        <dbReference type="ChEBI" id="CHEBI:30616"/>
    </ligand>
</feature>
<feature type="compositionally biased region" description="Basic and acidic residues" evidence="12">
    <location>
        <begin position="132"/>
        <end position="143"/>
    </location>
</feature>
<dbReference type="Pfam" id="PF00006">
    <property type="entry name" value="ATP-synt_ab"/>
    <property type="match status" value="1"/>
</dbReference>
<dbReference type="NCBIfam" id="TIGR00767">
    <property type="entry name" value="rho"/>
    <property type="match status" value="1"/>
</dbReference>
<evidence type="ECO:0000256" key="12">
    <source>
        <dbReference type="SAM" id="MobiDB-lite"/>
    </source>
</evidence>
<evidence type="ECO:0000256" key="11">
    <source>
        <dbReference type="PROSITE-ProRule" id="PRU01203"/>
    </source>
</evidence>
<keyword evidence="4 9" id="KW-0347">Helicase</keyword>
<dbReference type="SUPFAM" id="SSF50249">
    <property type="entry name" value="Nucleic acid-binding proteins"/>
    <property type="match status" value="1"/>
</dbReference>
<keyword evidence="1 9" id="KW-0806">Transcription termination</keyword>
<reference evidence="15" key="1">
    <citation type="journal article" date="2019" name="Int. J. Syst. Evol. Microbiol.">
        <title>The Global Catalogue of Microorganisms (GCM) 10K type strain sequencing project: providing services to taxonomists for standard genome sequencing and annotation.</title>
        <authorList>
            <consortium name="The Broad Institute Genomics Platform"/>
            <consortium name="The Broad Institute Genome Sequencing Center for Infectious Disease"/>
            <person name="Wu L."/>
            <person name="Ma J."/>
        </authorList>
    </citation>
    <scope>NUCLEOTIDE SEQUENCE [LARGE SCALE GENOMIC DNA]</scope>
    <source>
        <strain evidence="15">KCTC 42211</strain>
    </source>
</reference>
<evidence type="ECO:0000256" key="5">
    <source>
        <dbReference type="ARBA" id="ARBA00022840"/>
    </source>
</evidence>
<dbReference type="NCBIfam" id="NF006886">
    <property type="entry name" value="PRK09376.1"/>
    <property type="match status" value="1"/>
</dbReference>
<dbReference type="Proteomes" id="UP001595724">
    <property type="component" value="Unassembled WGS sequence"/>
</dbReference>
<protein>
    <recommendedName>
        <fullName evidence="9 10">Transcription termination factor Rho</fullName>
        <ecNumber evidence="9 10">3.6.4.-</ecNumber>
    </recommendedName>
    <alternativeName>
        <fullName evidence="9">ATP-dependent helicase Rho</fullName>
    </alternativeName>
</protein>
<dbReference type="SMART" id="SM00959">
    <property type="entry name" value="Rho_N"/>
    <property type="match status" value="1"/>
</dbReference>
<dbReference type="Gene3D" id="3.40.50.300">
    <property type="entry name" value="P-loop containing nucleotide triphosphate hydrolases"/>
    <property type="match status" value="1"/>
</dbReference>
<sequence length="580" mass="63244">MSDNTPDSGDTAEKRVRKPRATKAAKAIQTETPAAPAAPKPAPPSDPPQASAPAAEPRPASPAPMPASPNPPSAPPSSAPAGNAGGNGSNDGAEARQQQGQGNGGPNNNRRDRFRNRRDRDRGGGGGGGGSRHRDDGLPRDDNGDQGQRLPPPNLPEGFPQYSLGDLKRMPAQKLLDIAEQLNISDGVARARKQDVIFALLKVLTRTGEGVQADGVLEILPDGFGFLRAAEASYLAGPDDTYISPSQIRRFNLRTGDHLSGRIRWPKDGERYFALNVVDTINGEPLEASKNKVLFENLTPLFPRKRFKLERGDGSSEDIAGRILDLMAPQGKGQRALIVSPPKAGKTIMMQQIATAITTNHPDVHMIVLLIDERPEEVTEMQRTVRGEVISSTFDEPAARHVQVAEMVIERAKRLVEHKRDVVILLDSITRLARAYNNVVPSSGKVLTGGVDANAMHRPKRFFGAARNVEEGGSLTIIATALVDTGSAMDKVIYEEFKGTGNSEVHLDRRITEKRVYPAINVNQSGTRREDYLIEPELLQKIWILRKLLHPMDEIAALEFLLDKMKSTKSNDEFFASMKR</sequence>
<feature type="compositionally biased region" description="Low complexity" evidence="12">
    <location>
        <begin position="90"/>
        <end position="100"/>
    </location>
</feature>
<keyword evidence="7 9" id="KW-0805">Transcription regulation</keyword>
<evidence type="ECO:0000256" key="7">
    <source>
        <dbReference type="ARBA" id="ARBA00023015"/>
    </source>
</evidence>
<dbReference type="InterPro" id="IPR011112">
    <property type="entry name" value="Rho-like_N"/>
</dbReference>
<keyword evidence="6 9" id="KW-0694">RNA-binding</keyword>
<feature type="domain" description="Rho RNA-BD" evidence="13">
    <location>
        <begin position="210"/>
        <end position="285"/>
    </location>
</feature>
<dbReference type="SMART" id="SM00382">
    <property type="entry name" value="AAA"/>
    <property type="match status" value="1"/>
</dbReference>
<comment type="caution">
    <text evidence="9">Lacks conserved residue(s) required for the propagation of feature annotation.</text>
</comment>
<gene>
    <name evidence="9 14" type="primary">rho</name>
    <name evidence="14" type="ORF">ACFOM9_09645</name>
</gene>
<comment type="subunit">
    <text evidence="9">Homohexamer. The homohexamer assembles into an open ring structure.</text>
</comment>
<dbReference type="Pfam" id="PF07498">
    <property type="entry name" value="Rho_N"/>
    <property type="match status" value="1"/>
</dbReference>
<dbReference type="SUPFAM" id="SSF68912">
    <property type="entry name" value="Rho N-terminal domain-like"/>
    <property type="match status" value="1"/>
</dbReference>
<comment type="caution">
    <text evidence="14">The sequence shown here is derived from an EMBL/GenBank/DDBJ whole genome shotgun (WGS) entry which is preliminary data.</text>
</comment>
<feature type="binding site" evidence="9">
    <location>
        <begin position="343"/>
        <end position="348"/>
    </location>
    <ligand>
        <name>ATP</name>
        <dbReference type="ChEBI" id="CHEBI:30616"/>
    </ligand>
</feature>
<dbReference type="PANTHER" id="PTHR46425">
    <property type="entry name" value="TRANSCRIPTION TERMINATION FACTOR RHO"/>
    <property type="match status" value="1"/>
</dbReference>
<evidence type="ECO:0000259" key="13">
    <source>
        <dbReference type="PROSITE" id="PS51856"/>
    </source>
</evidence>
<name>A0ABV7UUU4_9GAMM</name>
<comment type="similarity">
    <text evidence="9 11">Belongs to the Rho family.</text>
</comment>
<keyword evidence="2 9" id="KW-0547">Nucleotide-binding</keyword>
<organism evidence="14 15">
    <name type="scientific">Luteimonas notoginsengisoli</name>
    <dbReference type="NCBI Taxonomy" id="1578200"/>
    <lineage>
        <taxon>Bacteria</taxon>
        <taxon>Pseudomonadati</taxon>
        <taxon>Pseudomonadota</taxon>
        <taxon>Gammaproteobacteria</taxon>
        <taxon>Lysobacterales</taxon>
        <taxon>Lysobacteraceae</taxon>
        <taxon>Luteimonas</taxon>
    </lineage>
</organism>
<dbReference type="Gene3D" id="1.10.720.10">
    <property type="match status" value="1"/>
</dbReference>
<dbReference type="CDD" id="cd01128">
    <property type="entry name" value="rho_factor_C"/>
    <property type="match status" value="1"/>
</dbReference>
<dbReference type="InterPro" id="IPR012340">
    <property type="entry name" value="NA-bd_OB-fold"/>
</dbReference>